<name>A0A9N9K2D0_9GLOM</name>
<dbReference type="InterPro" id="IPR011527">
    <property type="entry name" value="ABC1_TM_dom"/>
</dbReference>
<comment type="similarity">
    <text evidence="2">Belongs to the ABC transporter superfamily. ABCC family. Conjugate transporter (TC 3.A.1.208) subfamily.</text>
</comment>
<evidence type="ECO:0000256" key="1">
    <source>
        <dbReference type="ARBA" id="ARBA00004141"/>
    </source>
</evidence>
<dbReference type="InterPro" id="IPR050173">
    <property type="entry name" value="ABC_transporter_C-like"/>
</dbReference>
<keyword evidence="6" id="KW-0067">ATP-binding</keyword>
<evidence type="ECO:0000259" key="10">
    <source>
        <dbReference type="PROSITE" id="PS50929"/>
    </source>
</evidence>
<dbReference type="PANTHER" id="PTHR24223">
    <property type="entry name" value="ATP-BINDING CASSETTE SUB-FAMILY C"/>
    <property type="match status" value="1"/>
</dbReference>
<evidence type="ECO:0000256" key="8">
    <source>
        <dbReference type="ARBA" id="ARBA00023136"/>
    </source>
</evidence>
<evidence type="ECO:0000256" key="2">
    <source>
        <dbReference type="ARBA" id="ARBA00009726"/>
    </source>
</evidence>
<dbReference type="OrthoDB" id="6500128at2759"/>
<keyword evidence="12" id="KW-1185">Reference proteome</keyword>
<dbReference type="CDD" id="cd18597">
    <property type="entry name" value="ABC_6TM_YOR1_D1_like"/>
    <property type="match status" value="1"/>
</dbReference>
<dbReference type="GO" id="GO:0005524">
    <property type="term" value="F:ATP binding"/>
    <property type="evidence" value="ECO:0007669"/>
    <property type="project" value="UniProtKB-KW"/>
</dbReference>
<evidence type="ECO:0000256" key="4">
    <source>
        <dbReference type="ARBA" id="ARBA00022692"/>
    </source>
</evidence>
<feature type="transmembrane region" description="Helical" evidence="9">
    <location>
        <begin position="190"/>
        <end position="213"/>
    </location>
</feature>
<protein>
    <submittedName>
        <fullName evidence="11">4507_t:CDS:1</fullName>
    </submittedName>
</protein>
<evidence type="ECO:0000256" key="6">
    <source>
        <dbReference type="ARBA" id="ARBA00022840"/>
    </source>
</evidence>
<dbReference type="GO" id="GO:0140359">
    <property type="term" value="F:ABC-type transporter activity"/>
    <property type="evidence" value="ECO:0007669"/>
    <property type="project" value="InterPro"/>
</dbReference>
<dbReference type="SUPFAM" id="SSF90123">
    <property type="entry name" value="ABC transporter transmembrane region"/>
    <property type="match status" value="1"/>
</dbReference>
<dbReference type="Gene3D" id="1.20.1560.10">
    <property type="entry name" value="ABC transporter type 1, transmembrane domain"/>
    <property type="match status" value="1"/>
</dbReference>
<evidence type="ECO:0000256" key="7">
    <source>
        <dbReference type="ARBA" id="ARBA00022989"/>
    </source>
</evidence>
<keyword evidence="5" id="KW-0547">Nucleotide-binding</keyword>
<comment type="subcellular location">
    <subcellularLocation>
        <location evidence="1">Membrane</location>
        <topology evidence="1">Multi-pass membrane protein</topology>
    </subcellularLocation>
</comment>
<evidence type="ECO:0000256" key="9">
    <source>
        <dbReference type="SAM" id="Phobius"/>
    </source>
</evidence>
<feature type="domain" description="ABC transmembrane type-1" evidence="10">
    <location>
        <begin position="74"/>
        <end position="307"/>
    </location>
</feature>
<dbReference type="PROSITE" id="PS50929">
    <property type="entry name" value="ABC_TM1F"/>
    <property type="match status" value="1"/>
</dbReference>
<keyword evidence="7 9" id="KW-1133">Transmembrane helix</keyword>
<evidence type="ECO:0000313" key="11">
    <source>
        <dbReference type="EMBL" id="CAG8808622.1"/>
    </source>
</evidence>
<feature type="transmembrane region" description="Helical" evidence="9">
    <location>
        <begin position="114"/>
        <end position="140"/>
    </location>
</feature>
<keyword evidence="3" id="KW-0813">Transport</keyword>
<keyword evidence="8 9" id="KW-0472">Membrane</keyword>
<gene>
    <name evidence="11" type="ORF">CPELLU_LOCUS18401</name>
</gene>
<dbReference type="Pfam" id="PF00664">
    <property type="entry name" value="ABC_membrane"/>
    <property type="match status" value="1"/>
</dbReference>
<organism evidence="11 12">
    <name type="scientific">Cetraspora pellucida</name>
    <dbReference type="NCBI Taxonomy" id="1433469"/>
    <lineage>
        <taxon>Eukaryota</taxon>
        <taxon>Fungi</taxon>
        <taxon>Fungi incertae sedis</taxon>
        <taxon>Mucoromycota</taxon>
        <taxon>Glomeromycotina</taxon>
        <taxon>Glomeromycetes</taxon>
        <taxon>Diversisporales</taxon>
        <taxon>Gigasporaceae</taxon>
        <taxon>Cetraspora</taxon>
    </lineage>
</organism>
<dbReference type="InterPro" id="IPR036640">
    <property type="entry name" value="ABC1_TM_sf"/>
</dbReference>
<dbReference type="EMBL" id="CAJVQA010036508">
    <property type="protein sequence ID" value="CAG8808622.1"/>
    <property type="molecule type" value="Genomic_DNA"/>
</dbReference>
<evidence type="ECO:0000256" key="3">
    <source>
        <dbReference type="ARBA" id="ARBA00022448"/>
    </source>
</evidence>
<dbReference type="PANTHER" id="PTHR24223:SF456">
    <property type="entry name" value="MULTIDRUG RESISTANCE-ASSOCIATED PROTEIN LETHAL(2)03659"/>
    <property type="match status" value="1"/>
</dbReference>
<accession>A0A9N9K2D0</accession>
<comment type="caution">
    <text evidence="11">The sequence shown here is derived from an EMBL/GenBank/DDBJ whole genome shotgun (WGS) entry which is preliminary data.</text>
</comment>
<dbReference type="GO" id="GO:0016020">
    <property type="term" value="C:membrane"/>
    <property type="evidence" value="ECO:0007669"/>
    <property type="project" value="UniProtKB-SubCell"/>
</dbReference>
<keyword evidence="4 9" id="KW-0812">Transmembrane</keyword>
<proteinExistence type="inferred from homology"/>
<evidence type="ECO:0000313" key="12">
    <source>
        <dbReference type="Proteomes" id="UP000789759"/>
    </source>
</evidence>
<reference evidence="11" key="1">
    <citation type="submission" date="2021-06" db="EMBL/GenBank/DDBJ databases">
        <authorList>
            <person name="Kallberg Y."/>
            <person name="Tangrot J."/>
            <person name="Rosling A."/>
        </authorList>
    </citation>
    <scope>NUCLEOTIDE SEQUENCE</scope>
    <source>
        <strain evidence="11">FL966</strain>
    </source>
</reference>
<evidence type="ECO:0000256" key="5">
    <source>
        <dbReference type="ARBA" id="ARBA00022741"/>
    </source>
</evidence>
<feature type="transmembrane region" description="Helical" evidence="9">
    <location>
        <begin position="219"/>
        <end position="241"/>
    </location>
</feature>
<sequence>MVFRRSNPAPSRLNVKISETKANLFSKLTFWWINDLMSLGYKRPLEKGDLFVLNDARTAKIVTDKFEVKWKKELLRFVSDTLAAISPLILRLILKFISDAYTANLNNGVQPSKYVGYVLIVTMFLMEMASIFLFSLYFYYVMETGFLSRTILITIIHRKALVLSEKARSLFTNGKITNLMSTDTTRIDFVCGYFHMIWAAPIQICIILSLLIFNIGSSALAGFALLVILCPMQGKVMSLLARTRAKAADITDERVKLTQEILLGIRMIKYYAWEDSFADALNKLRNKEISLVRFLLTIRATITGVSM</sequence>
<feature type="non-terminal residue" evidence="11">
    <location>
        <position position="307"/>
    </location>
</feature>
<dbReference type="AlphaFoldDB" id="A0A9N9K2D0"/>
<feature type="transmembrane region" description="Helical" evidence="9">
    <location>
        <begin position="74"/>
        <end position="94"/>
    </location>
</feature>
<dbReference type="Proteomes" id="UP000789759">
    <property type="component" value="Unassembled WGS sequence"/>
</dbReference>